<dbReference type="SMART" id="SM00460">
    <property type="entry name" value="TGc"/>
    <property type="match status" value="1"/>
</dbReference>
<dbReference type="Pfam" id="PF01841">
    <property type="entry name" value="Transglut_core"/>
    <property type="match status" value="1"/>
</dbReference>
<dbReference type="PANTHER" id="PTHR33490">
    <property type="entry name" value="BLR5614 PROTEIN-RELATED"/>
    <property type="match status" value="1"/>
</dbReference>
<dbReference type="STRING" id="675864.SAMN04489747_2334"/>
<dbReference type="Proteomes" id="UP000198546">
    <property type="component" value="Chromosome i"/>
</dbReference>
<organism evidence="2 3">
    <name type="scientific">Auraticoccus monumenti</name>
    <dbReference type="NCBI Taxonomy" id="675864"/>
    <lineage>
        <taxon>Bacteria</taxon>
        <taxon>Bacillati</taxon>
        <taxon>Actinomycetota</taxon>
        <taxon>Actinomycetes</taxon>
        <taxon>Propionibacteriales</taxon>
        <taxon>Propionibacteriaceae</taxon>
        <taxon>Auraticoccus</taxon>
    </lineage>
</organism>
<accession>A0A1G6ZLV4</accession>
<keyword evidence="3" id="KW-1185">Reference proteome</keyword>
<dbReference type="InterPro" id="IPR038765">
    <property type="entry name" value="Papain-like_cys_pep_sf"/>
</dbReference>
<dbReference type="PANTHER" id="PTHR33490:SF12">
    <property type="entry name" value="BLL5557 PROTEIN"/>
    <property type="match status" value="1"/>
</dbReference>
<dbReference type="OrthoDB" id="5438043at2"/>
<dbReference type="AlphaFoldDB" id="A0A1G6ZLV4"/>
<dbReference type="EMBL" id="LT629688">
    <property type="protein sequence ID" value="SDE03490.1"/>
    <property type="molecule type" value="Genomic_DNA"/>
</dbReference>
<name>A0A1G6ZLV4_9ACTN</name>
<feature type="domain" description="Transglutaminase-like" evidence="1">
    <location>
        <begin position="162"/>
        <end position="222"/>
    </location>
</feature>
<proteinExistence type="predicted"/>
<gene>
    <name evidence="2" type="ORF">SAMN04489747_2334</name>
</gene>
<reference evidence="2 3" key="1">
    <citation type="submission" date="2016-10" db="EMBL/GenBank/DDBJ databases">
        <authorList>
            <person name="de Groot N.N."/>
        </authorList>
    </citation>
    <scope>NUCLEOTIDE SEQUENCE [LARGE SCALE GENOMIC DNA]</scope>
    <source>
        <strain evidence="2 3">MON 2.2</strain>
    </source>
</reference>
<dbReference type="RefSeq" id="WP_090593721.1">
    <property type="nucleotide sequence ID" value="NZ_LT629688.1"/>
</dbReference>
<dbReference type="Gene3D" id="3.10.620.30">
    <property type="match status" value="1"/>
</dbReference>
<evidence type="ECO:0000259" key="1">
    <source>
        <dbReference type="SMART" id="SM00460"/>
    </source>
</evidence>
<protein>
    <submittedName>
        <fullName evidence="2">Transglutaminase-like superfamily protein</fullName>
    </submittedName>
</protein>
<dbReference type="SUPFAM" id="SSF54001">
    <property type="entry name" value="Cysteine proteinases"/>
    <property type="match status" value="1"/>
</dbReference>
<dbReference type="Gene3D" id="2.60.40.2250">
    <property type="match status" value="1"/>
</dbReference>
<evidence type="ECO:0000313" key="3">
    <source>
        <dbReference type="Proteomes" id="UP000198546"/>
    </source>
</evidence>
<sequence>MPPSPADPGPAGSLRTVSCSMTLDLTGRRTRVVAAISAAASVPLQSEALHVTVDGQGVEVTELVDAHGTRLHEFTTEGQRAQVYYSATTSGPAPTPPVDGLDLVQYLRPSRYVESDSLAAVASTEFGGLSGFELVSAVDSWVHEKLTYAAGSSRPTDGAVQTVLNRRGVCRDYAHVTSAFLRAMNVPARVVAVYAPGLSPMEFHAVTEAFVEGTWYVVDPTRLAPRQSMLRVATGRDAADVAFLTNHWGLLELSGYQVTAVADQLPTDDPSQHVVLS</sequence>
<dbReference type="InterPro" id="IPR002931">
    <property type="entry name" value="Transglutaminase-like"/>
</dbReference>
<evidence type="ECO:0000313" key="2">
    <source>
        <dbReference type="EMBL" id="SDE03490.1"/>
    </source>
</evidence>